<dbReference type="PANTHER" id="PTHR24216">
    <property type="entry name" value="PAXILLIN-RELATED"/>
    <property type="match status" value="1"/>
</dbReference>
<dbReference type="InterPro" id="IPR018247">
    <property type="entry name" value="EF_Hand_1_Ca_BS"/>
</dbReference>
<dbReference type="PROSITE" id="PS00018">
    <property type="entry name" value="EF_HAND_1"/>
    <property type="match status" value="1"/>
</dbReference>
<feature type="region of interest" description="Disordered" evidence="2">
    <location>
        <begin position="166"/>
        <end position="215"/>
    </location>
</feature>
<name>A0A7S2GE38_9EUKA</name>
<gene>
    <name evidence="6" type="ORF">CBRE1094_LOCUS15021</name>
</gene>
<dbReference type="InterPro" id="IPR002048">
    <property type="entry name" value="EF_hand_dom"/>
</dbReference>
<accession>A0A7S2GE38</accession>
<proteinExistence type="predicted"/>
<feature type="compositionally biased region" description="Pro residues" evidence="2">
    <location>
        <begin position="563"/>
        <end position="612"/>
    </location>
</feature>
<dbReference type="AlphaFoldDB" id="A0A7S2GE38"/>
<feature type="signal peptide" evidence="4">
    <location>
        <begin position="1"/>
        <end position="16"/>
    </location>
</feature>
<feature type="region of interest" description="Disordered" evidence="2">
    <location>
        <begin position="917"/>
        <end position="958"/>
    </location>
</feature>
<feature type="transmembrane region" description="Helical" evidence="3">
    <location>
        <begin position="373"/>
        <end position="398"/>
    </location>
</feature>
<dbReference type="EMBL" id="HBGU01027623">
    <property type="protein sequence ID" value="CAD9447942.1"/>
    <property type="molecule type" value="Transcribed_RNA"/>
</dbReference>
<reference evidence="6" key="1">
    <citation type="submission" date="2021-01" db="EMBL/GenBank/DDBJ databases">
        <authorList>
            <person name="Corre E."/>
            <person name="Pelletier E."/>
            <person name="Niang G."/>
            <person name="Scheremetjew M."/>
            <person name="Finn R."/>
            <person name="Kale V."/>
            <person name="Holt S."/>
            <person name="Cochrane G."/>
            <person name="Meng A."/>
            <person name="Brown T."/>
            <person name="Cohen L."/>
        </authorList>
    </citation>
    <scope>NUCLEOTIDE SEQUENCE</scope>
    <source>
        <strain evidence="6">UTEX LB 985</strain>
    </source>
</reference>
<evidence type="ECO:0000256" key="3">
    <source>
        <dbReference type="SAM" id="Phobius"/>
    </source>
</evidence>
<organism evidence="6">
    <name type="scientific">Haptolina brevifila</name>
    <dbReference type="NCBI Taxonomy" id="156173"/>
    <lineage>
        <taxon>Eukaryota</taxon>
        <taxon>Haptista</taxon>
        <taxon>Haptophyta</taxon>
        <taxon>Prymnesiophyceae</taxon>
        <taxon>Prymnesiales</taxon>
        <taxon>Prymnesiaceae</taxon>
        <taxon>Haptolina</taxon>
    </lineage>
</organism>
<evidence type="ECO:0000256" key="2">
    <source>
        <dbReference type="SAM" id="MobiDB-lite"/>
    </source>
</evidence>
<feature type="region of interest" description="Disordered" evidence="2">
    <location>
        <begin position="288"/>
        <end position="308"/>
    </location>
</feature>
<sequence length="1031" mass="111063">MVALTTTPLLARRCSGLLPLLAAVVVHGWTVGDAGTANVFASDPQLLRWSEYLQGGYEKPNALLARWSSGMNTSFTDGLKGGIAWAFDPRLCDSLLPLFPEEVNLISGGWLPGAMMPSLIQCGRIKAGVRAAMNAWEAANSNVRFIEVTNMCENAWVTVDPRVAPPPSPSMPPLEPPSPLTPPSPPSMPPFPPSEPPLPPTPPEHPPPPPYFPGFAPTPPANWTIPIPPIPPPLEPGALTHCDNATLAWAPCVRCPYAELIISGFDAAALPAEVPRSDRLDGTGAARAPLAIDPNQDPPSVESSDYRPGQWLRGDYRSGTWIDGFAPMEAAAGNAIHSATIQLDVNPDRCWWYDDLICEGLFESQAENSDVDIYALIITFLFIAQICGYLLAGVIVLARIYTIFQLTALAWDTDGDGIVEFSEIRDALKIISSRSWLRLKALLQGEPPPEVSRDKQVEWKAALYGVLYAIGNLNIIIVLIFCIFVFYPPELQYAVIRPCHDCIDFHAVLLRQVGLVLGLQTYVRPPDPFREANWTVPPPPNLPPLPPSPLPPLAPPDNFTVPQGPPLPLLPPPPSPPPPPPVPPAPPSPPPPSPPEPPQPPEQPHAPPPWNLTAPVPPTYLYNTDNMYGYNCSVPEQGVTYLNLEFNGPPVKPSLMSGTIPDGLRNAWPRYTCPMNDDGDGLRFLYPECDELLDCEGPGGREVTYNNVTGCERYTPTVSGAWYDIYSIVDYYVPTASNNWSHPNYTWHELGQGRAVADVTCVVNYQLGQTGSYRCILLFLKAVIPPLALVIGLKIISVLVLYLPFMRAVRKRNEKLQRTAEKRKAEVRRMADEGHEFAVKRLANKGGQGGSIQDEVMNQIHARAQQANPEYKSEKQKQADRANALLQATRAKKSSVRSLDSLAPAAAVADAPAGAGAGLGEPPASASACSDSPAAAWPATEPAATEPQADEVQSQTSYAPVSQFAADLKALSAQSIAEEEPTENVSPSKLAEASPEAKASLEAEASPLAELEAAPEAAAAPETAAAPAPST</sequence>
<dbReference type="GO" id="GO:0005509">
    <property type="term" value="F:calcium ion binding"/>
    <property type="evidence" value="ECO:0007669"/>
    <property type="project" value="InterPro"/>
</dbReference>
<keyword evidence="3" id="KW-0812">Transmembrane</keyword>
<feature type="region of interest" description="Disordered" evidence="2">
    <location>
        <begin position="972"/>
        <end position="1031"/>
    </location>
</feature>
<keyword evidence="4" id="KW-0732">Signal</keyword>
<keyword evidence="3" id="KW-0472">Membrane</keyword>
<keyword evidence="1" id="KW-0175">Coiled coil</keyword>
<feature type="chain" id="PRO_5031276664" description="EF-hand domain-containing protein" evidence="4">
    <location>
        <begin position="17"/>
        <end position="1031"/>
    </location>
</feature>
<evidence type="ECO:0000256" key="4">
    <source>
        <dbReference type="SAM" id="SignalP"/>
    </source>
</evidence>
<feature type="compositionally biased region" description="Low complexity" evidence="2">
    <location>
        <begin position="917"/>
        <end position="947"/>
    </location>
</feature>
<dbReference type="PRINTS" id="PR01217">
    <property type="entry name" value="PRICHEXTENSN"/>
</dbReference>
<protein>
    <recommendedName>
        <fullName evidence="5">EF-hand domain-containing protein</fullName>
    </recommendedName>
</protein>
<evidence type="ECO:0000256" key="1">
    <source>
        <dbReference type="SAM" id="Coils"/>
    </source>
</evidence>
<evidence type="ECO:0000259" key="5">
    <source>
        <dbReference type="PROSITE" id="PS50222"/>
    </source>
</evidence>
<feature type="coiled-coil region" evidence="1">
    <location>
        <begin position="806"/>
        <end position="833"/>
    </location>
</feature>
<feature type="region of interest" description="Disordered" evidence="2">
    <location>
        <begin position="534"/>
        <end position="612"/>
    </location>
</feature>
<dbReference type="PANTHER" id="PTHR24216:SF65">
    <property type="entry name" value="PAXILLIN-LIKE PROTEIN 1"/>
    <property type="match status" value="1"/>
</dbReference>
<evidence type="ECO:0000313" key="6">
    <source>
        <dbReference type="EMBL" id="CAD9447942.1"/>
    </source>
</evidence>
<keyword evidence="3" id="KW-1133">Transmembrane helix</keyword>
<feature type="domain" description="EF-hand" evidence="5">
    <location>
        <begin position="412"/>
        <end position="434"/>
    </location>
</feature>
<feature type="transmembrane region" description="Helical" evidence="3">
    <location>
        <begin position="783"/>
        <end position="805"/>
    </location>
</feature>
<feature type="compositionally biased region" description="Pro residues" evidence="2">
    <location>
        <begin position="536"/>
        <end position="555"/>
    </location>
</feature>
<feature type="compositionally biased region" description="Low complexity" evidence="2">
    <location>
        <begin position="988"/>
        <end position="1031"/>
    </location>
</feature>
<feature type="transmembrane region" description="Helical" evidence="3">
    <location>
        <begin position="462"/>
        <end position="487"/>
    </location>
</feature>
<dbReference type="PROSITE" id="PS50222">
    <property type="entry name" value="EF_HAND_2"/>
    <property type="match status" value="1"/>
</dbReference>